<keyword evidence="3" id="KW-1185">Reference proteome</keyword>
<reference evidence="2 3" key="1">
    <citation type="journal article" date="2013" name="Genome Announc.">
        <title>Genome Sequence of Novosphingobium lindaniclasticum LE124T, Isolated from a Hexachlorocyclohexane Dumpsite.</title>
        <authorList>
            <person name="Saxena A."/>
            <person name="Nayyar N."/>
            <person name="Sangwan N."/>
            <person name="Kumari R."/>
            <person name="Khurana J.P."/>
            <person name="Lal R."/>
        </authorList>
    </citation>
    <scope>NUCLEOTIDE SEQUENCE [LARGE SCALE GENOMIC DNA]</scope>
    <source>
        <strain evidence="2 3">LE124</strain>
    </source>
</reference>
<feature type="region of interest" description="Disordered" evidence="1">
    <location>
        <begin position="40"/>
        <end position="63"/>
    </location>
</feature>
<organism evidence="2 3">
    <name type="scientific">Novosphingobium lindaniclasticum LE124</name>
    <dbReference type="NCBI Taxonomy" id="1096930"/>
    <lineage>
        <taxon>Bacteria</taxon>
        <taxon>Pseudomonadati</taxon>
        <taxon>Pseudomonadota</taxon>
        <taxon>Alphaproteobacteria</taxon>
        <taxon>Sphingomonadales</taxon>
        <taxon>Sphingomonadaceae</taxon>
        <taxon>Novosphingobium</taxon>
    </lineage>
</organism>
<dbReference type="EMBL" id="ATHL01000100">
    <property type="protein sequence ID" value="EQB11965.1"/>
    <property type="molecule type" value="Genomic_DNA"/>
</dbReference>
<dbReference type="AlphaFoldDB" id="T0IJN5"/>
<protein>
    <submittedName>
        <fullName evidence="2">Uncharacterized protein</fullName>
    </submittedName>
</protein>
<name>T0IJN5_9SPHN</name>
<sequence>MAVAGLVALAACRQEPTFEERYDKASETIRQRAKSIDAQISATGAPASSAPAVKVELDDGGAL</sequence>
<evidence type="ECO:0000313" key="3">
    <source>
        <dbReference type="Proteomes" id="UP000015527"/>
    </source>
</evidence>
<dbReference type="Proteomes" id="UP000015527">
    <property type="component" value="Unassembled WGS sequence"/>
</dbReference>
<evidence type="ECO:0000256" key="1">
    <source>
        <dbReference type="SAM" id="MobiDB-lite"/>
    </source>
</evidence>
<gene>
    <name evidence="2" type="ORF">L284_15630</name>
</gene>
<proteinExistence type="predicted"/>
<dbReference type="PATRIC" id="fig|1096930.3.peg.3104"/>
<evidence type="ECO:0000313" key="2">
    <source>
        <dbReference type="EMBL" id="EQB11965.1"/>
    </source>
</evidence>
<accession>T0IJN5</accession>
<comment type="caution">
    <text evidence="2">The sequence shown here is derived from an EMBL/GenBank/DDBJ whole genome shotgun (WGS) entry which is preliminary data.</text>
</comment>